<comment type="similarity">
    <text evidence="2">Belongs to the glycosyltransferase 47 family.</text>
</comment>
<dbReference type="Pfam" id="PF03016">
    <property type="entry name" value="Exostosin_GT47"/>
    <property type="match status" value="1"/>
</dbReference>
<evidence type="ECO:0000259" key="6">
    <source>
        <dbReference type="Pfam" id="PF03016"/>
    </source>
</evidence>
<proteinExistence type="inferred from homology"/>
<protein>
    <recommendedName>
        <fullName evidence="6">Exostosin GT47 domain-containing protein</fullName>
    </recommendedName>
</protein>
<name>A0A7J7HBW1_CAMSI</name>
<keyword evidence="4" id="KW-0812">Transmembrane</keyword>
<accession>A0A7J7HBW1</accession>
<sequence length="116" mass="13660">MRKSKYCICASGYEVASPRMVEALYMGCVPVLMKDHYVAPFSDVLNWKSFSVEVSVKDIPNLKTILMGISQRQRGLQVRRHFEVNLPLKMFDVFHMILHLIWLRRLNVRVRDFEES</sequence>
<keyword evidence="4" id="KW-0735">Signal-anchor</keyword>
<feature type="domain" description="Exostosin GT47" evidence="6">
    <location>
        <begin position="1"/>
        <end position="67"/>
    </location>
</feature>
<dbReference type="GO" id="GO:0016757">
    <property type="term" value="F:glycosyltransferase activity"/>
    <property type="evidence" value="ECO:0007669"/>
    <property type="project" value="UniProtKB-KW"/>
</dbReference>
<gene>
    <name evidence="7" type="ORF">HYC85_012423</name>
</gene>
<dbReference type="PANTHER" id="PTHR11062">
    <property type="entry name" value="EXOSTOSIN HEPARAN SULFATE GLYCOSYLTRANSFERASE -RELATED"/>
    <property type="match status" value="1"/>
</dbReference>
<keyword evidence="3" id="KW-0808">Transferase</keyword>
<evidence type="ECO:0000256" key="5">
    <source>
        <dbReference type="ARBA" id="ARBA00023034"/>
    </source>
</evidence>
<reference evidence="8" key="1">
    <citation type="journal article" date="2020" name="Nat. Commun.">
        <title>Genome assembly of wild tea tree DASZ reveals pedigree and selection history of tea varieties.</title>
        <authorList>
            <person name="Zhang W."/>
            <person name="Zhang Y."/>
            <person name="Qiu H."/>
            <person name="Guo Y."/>
            <person name="Wan H."/>
            <person name="Zhang X."/>
            <person name="Scossa F."/>
            <person name="Alseekh S."/>
            <person name="Zhang Q."/>
            <person name="Wang P."/>
            <person name="Xu L."/>
            <person name="Schmidt M.H."/>
            <person name="Jia X."/>
            <person name="Li D."/>
            <person name="Zhu A."/>
            <person name="Guo F."/>
            <person name="Chen W."/>
            <person name="Ni D."/>
            <person name="Usadel B."/>
            <person name="Fernie A.R."/>
            <person name="Wen W."/>
        </authorList>
    </citation>
    <scope>NUCLEOTIDE SEQUENCE [LARGE SCALE GENOMIC DNA]</scope>
    <source>
        <strain evidence="8">cv. G240</strain>
    </source>
</reference>
<evidence type="ECO:0000313" key="8">
    <source>
        <dbReference type="Proteomes" id="UP000593564"/>
    </source>
</evidence>
<comment type="caution">
    <text evidence="7">The sequence shown here is derived from an EMBL/GenBank/DDBJ whole genome shotgun (WGS) entry which is preliminary data.</text>
</comment>
<comment type="subcellular location">
    <subcellularLocation>
        <location evidence="1">Golgi apparatus membrane</location>
        <topology evidence="1">Single-pass type II membrane protein</topology>
    </subcellularLocation>
</comment>
<evidence type="ECO:0000256" key="2">
    <source>
        <dbReference type="ARBA" id="ARBA00010271"/>
    </source>
</evidence>
<evidence type="ECO:0000256" key="1">
    <source>
        <dbReference type="ARBA" id="ARBA00004323"/>
    </source>
</evidence>
<dbReference type="InterPro" id="IPR040911">
    <property type="entry name" value="Exostosin_GT47"/>
</dbReference>
<dbReference type="PANTHER" id="PTHR11062:SF207">
    <property type="entry name" value="OS07G0188700 PROTEIN"/>
    <property type="match status" value="1"/>
</dbReference>
<dbReference type="Proteomes" id="UP000593564">
    <property type="component" value="Unassembled WGS sequence"/>
</dbReference>
<dbReference type="EMBL" id="JACBKZ010000005">
    <property type="protein sequence ID" value="KAF5950430.1"/>
    <property type="molecule type" value="Genomic_DNA"/>
</dbReference>
<dbReference type="AlphaFoldDB" id="A0A7J7HBW1"/>
<keyword evidence="8" id="KW-1185">Reference proteome</keyword>
<evidence type="ECO:0000313" key="7">
    <source>
        <dbReference type="EMBL" id="KAF5950430.1"/>
    </source>
</evidence>
<organism evidence="7 8">
    <name type="scientific">Camellia sinensis</name>
    <name type="common">Tea plant</name>
    <name type="synonym">Thea sinensis</name>
    <dbReference type="NCBI Taxonomy" id="4442"/>
    <lineage>
        <taxon>Eukaryota</taxon>
        <taxon>Viridiplantae</taxon>
        <taxon>Streptophyta</taxon>
        <taxon>Embryophyta</taxon>
        <taxon>Tracheophyta</taxon>
        <taxon>Spermatophyta</taxon>
        <taxon>Magnoliopsida</taxon>
        <taxon>eudicotyledons</taxon>
        <taxon>Gunneridae</taxon>
        <taxon>Pentapetalae</taxon>
        <taxon>asterids</taxon>
        <taxon>Ericales</taxon>
        <taxon>Theaceae</taxon>
        <taxon>Camellia</taxon>
    </lineage>
</organism>
<dbReference type="InterPro" id="IPR004263">
    <property type="entry name" value="Exostosin"/>
</dbReference>
<reference evidence="7 8" key="2">
    <citation type="submission" date="2020-07" db="EMBL/GenBank/DDBJ databases">
        <title>Genome assembly of wild tea tree DASZ reveals pedigree and selection history of tea varieties.</title>
        <authorList>
            <person name="Zhang W."/>
        </authorList>
    </citation>
    <scope>NUCLEOTIDE SEQUENCE [LARGE SCALE GENOMIC DNA]</scope>
    <source>
        <strain evidence="8">cv. G240</strain>
        <tissue evidence="7">Leaf</tissue>
    </source>
</reference>
<keyword evidence="3" id="KW-0328">Glycosyltransferase</keyword>
<keyword evidence="5" id="KW-0333">Golgi apparatus</keyword>
<evidence type="ECO:0000256" key="4">
    <source>
        <dbReference type="ARBA" id="ARBA00022968"/>
    </source>
</evidence>
<evidence type="ECO:0000256" key="3">
    <source>
        <dbReference type="ARBA" id="ARBA00022676"/>
    </source>
</evidence>
<dbReference type="GO" id="GO:0000139">
    <property type="term" value="C:Golgi membrane"/>
    <property type="evidence" value="ECO:0007669"/>
    <property type="project" value="UniProtKB-SubCell"/>
</dbReference>